<evidence type="ECO:0000256" key="3">
    <source>
        <dbReference type="ARBA" id="ARBA00023163"/>
    </source>
</evidence>
<proteinExistence type="predicted"/>
<dbReference type="OrthoDB" id="9807069at2"/>
<evidence type="ECO:0000313" key="6">
    <source>
        <dbReference type="Proteomes" id="UP000240505"/>
    </source>
</evidence>
<evidence type="ECO:0000259" key="4">
    <source>
        <dbReference type="PROSITE" id="PS51118"/>
    </source>
</evidence>
<dbReference type="AlphaFoldDB" id="A0A2R4CG60"/>
<sequence>MKHTDFGQMPCPIARSLGKVGEWWSILILRDAFYGLTRFDEFEKSLKIAPNMLTRRLAGLVAGGLMEKRQYSARPPRYEYLLTKEGRAFKPVLLAFIAWGNEHLAPEGASLLVVNRETGEPATQILIDANSGRAISDEDYMFAPGPAANEVMRMRLSQAAKQL</sequence>
<dbReference type="SUPFAM" id="SSF46785">
    <property type="entry name" value="Winged helix' DNA-binding domain"/>
    <property type="match status" value="1"/>
</dbReference>
<dbReference type="Gene3D" id="1.10.10.10">
    <property type="entry name" value="Winged helix-like DNA-binding domain superfamily/Winged helix DNA-binding domain"/>
    <property type="match status" value="1"/>
</dbReference>
<dbReference type="KEGG" id="masz:C9I28_25540"/>
<dbReference type="Proteomes" id="UP000240505">
    <property type="component" value="Chromosome"/>
</dbReference>
<dbReference type="RefSeq" id="WP_107143952.1">
    <property type="nucleotide sequence ID" value="NZ_CP028324.1"/>
</dbReference>
<name>A0A2R4CG60_9BURK</name>
<evidence type="ECO:0000256" key="1">
    <source>
        <dbReference type="ARBA" id="ARBA00023015"/>
    </source>
</evidence>
<dbReference type="Pfam" id="PF01638">
    <property type="entry name" value="HxlR"/>
    <property type="match status" value="1"/>
</dbReference>
<dbReference type="EMBL" id="CP028324">
    <property type="protein sequence ID" value="AVR98619.1"/>
    <property type="molecule type" value="Genomic_DNA"/>
</dbReference>
<keyword evidence="1" id="KW-0805">Transcription regulation</keyword>
<keyword evidence="2" id="KW-0238">DNA-binding</keyword>
<dbReference type="PROSITE" id="PS51118">
    <property type="entry name" value="HTH_HXLR"/>
    <property type="match status" value="1"/>
</dbReference>
<dbReference type="InterPro" id="IPR036388">
    <property type="entry name" value="WH-like_DNA-bd_sf"/>
</dbReference>
<accession>A0A2R4CG60</accession>
<dbReference type="InterPro" id="IPR036390">
    <property type="entry name" value="WH_DNA-bd_sf"/>
</dbReference>
<keyword evidence="6" id="KW-1185">Reference proteome</keyword>
<dbReference type="InterPro" id="IPR002577">
    <property type="entry name" value="HTH_HxlR"/>
</dbReference>
<feature type="domain" description="HTH hxlR-type" evidence="4">
    <location>
        <begin position="11"/>
        <end position="108"/>
    </location>
</feature>
<dbReference type="PANTHER" id="PTHR33204">
    <property type="entry name" value="TRANSCRIPTIONAL REGULATOR, MARR FAMILY"/>
    <property type="match status" value="1"/>
</dbReference>
<dbReference type="PANTHER" id="PTHR33204:SF17">
    <property type="entry name" value="TRANSCRIPTIONAL REGULATORY PROTEIN"/>
    <property type="match status" value="1"/>
</dbReference>
<protein>
    <submittedName>
        <fullName evidence="5">Transcriptional regulator</fullName>
    </submittedName>
</protein>
<dbReference type="GO" id="GO:0003677">
    <property type="term" value="F:DNA binding"/>
    <property type="evidence" value="ECO:0007669"/>
    <property type="project" value="UniProtKB-KW"/>
</dbReference>
<gene>
    <name evidence="5" type="ORF">C9I28_25540</name>
</gene>
<evidence type="ECO:0000256" key="2">
    <source>
        <dbReference type="ARBA" id="ARBA00023125"/>
    </source>
</evidence>
<organism evidence="5 6">
    <name type="scientific">Pseudoduganella armeniaca</name>
    <dbReference type="NCBI Taxonomy" id="2072590"/>
    <lineage>
        <taxon>Bacteria</taxon>
        <taxon>Pseudomonadati</taxon>
        <taxon>Pseudomonadota</taxon>
        <taxon>Betaproteobacteria</taxon>
        <taxon>Burkholderiales</taxon>
        <taxon>Oxalobacteraceae</taxon>
        <taxon>Telluria group</taxon>
        <taxon>Pseudoduganella</taxon>
    </lineage>
</organism>
<evidence type="ECO:0000313" key="5">
    <source>
        <dbReference type="EMBL" id="AVR98619.1"/>
    </source>
</evidence>
<reference evidence="5 6" key="1">
    <citation type="submission" date="2018-03" db="EMBL/GenBank/DDBJ databases">
        <title>Massilia armeniaca sp. nov., isolated from desert soil.</title>
        <authorList>
            <person name="Huang H."/>
            <person name="Ren M."/>
        </authorList>
    </citation>
    <scope>NUCLEOTIDE SEQUENCE [LARGE SCALE GENOMIC DNA]</scope>
    <source>
        <strain evidence="5 6">ZMN-3</strain>
    </source>
</reference>
<keyword evidence="3" id="KW-0804">Transcription</keyword>